<feature type="non-terminal residue" evidence="1">
    <location>
        <position position="101"/>
    </location>
</feature>
<comment type="caution">
    <text evidence="1">The sequence shown here is derived from an EMBL/GenBank/DDBJ whole genome shotgun (WGS) entry which is preliminary data.</text>
</comment>
<dbReference type="EMBL" id="JAAAHW010008754">
    <property type="protein sequence ID" value="KAF9943879.1"/>
    <property type="molecule type" value="Genomic_DNA"/>
</dbReference>
<gene>
    <name evidence="1" type="ORF">BGZ65_000061</name>
</gene>
<dbReference type="OrthoDB" id="2447159at2759"/>
<dbReference type="Proteomes" id="UP000749646">
    <property type="component" value="Unassembled WGS sequence"/>
</dbReference>
<sequence length="101" mass="11552">MSSAEIPEDTLSSQLTSNQIQAGIQQLVKNQEMLQIQHIQQQIIVKNQKEALDRLAIIHNHGQVLLTQTYELHEYPIPRLFIVLPKDPGLRGELNPFSEPF</sequence>
<protein>
    <submittedName>
        <fullName evidence="1">Uncharacterized protein</fullName>
    </submittedName>
</protein>
<organism evidence="1 2">
    <name type="scientific">Modicella reniformis</name>
    <dbReference type="NCBI Taxonomy" id="1440133"/>
    <lineage>
        <taxon>Eukaryota</taxon>
        <taxon>Fungi</taxon>
        <taxon>Fungi incertae sedis</taxon>
        <taxon>Mucoromycota</taxon>
        <taxon>Mortierellomycotina</taxon>
        <taxon>Mortierellomycetes</taxon>
        <taxon>Mortierellales</taxon>
        <taxon>Mortierellaceae</taxon>
        <taxon>Modicella</taxon>
    </lineage>
</organism>
<accession>A0A9P6IRJ7</accession>
<keyword evidence="2" id="KW-1185">Reference proteome</keyword>
<evidence type="ECO:0000313" key="2">
    <source>
        <dbReference type="Proteomes" id="UP000749646"/>
    </source>
</evidence>
<dbReference type="AlphaFoldDB" id="A0A9P6IRJ7"/>
<name>A0A9P6IRJ7_9FUNG</name>
<proteinExistence type="predicted"/>
<evidence type="ECO:0000313" key="1">
    <source>
        <dbReference type="EMBL" id="KAF9943879.1"/>
    </source>
</evidence>
<reference evidence="1" key="1">
    <citation type="journal article" date="2020" name="Fungal Divers.">
        <title>Resolving the Mortierellaceae phylogeny through synthesis of multi-gene phylogenetics and phylogenomics.</title>
        <authorList>
            <person name="Vandepol N."/>
            <person name="Liber J."/>
            <person name="Desiro A."/>
            <person name="Na H."/>
            <person name="Kennedy M."/>
            <person name="Barry K."/>
            <person name="Grigoriev I.V."/>
            <person name="Miller A.N."/>
            <person name="O'Donnell K."/>
            <person name="Stajich J.E."/>
            <person name="Bonito G."/>
        </authorList>
    </citation>
    <scope>NUCLEOTIDE SEQUENCE</scope>
    <source>
        <strain evidence="1">MES-2147</strain>
    </source>
</reference>